<comment type="catalytic activity">
    <reaction evidence="7">
        <text>[protein]-L-isoaspartate + S-adenosyl-L-methionine = [protein]-L-isoaspartate alpha-methyl ester + S-adenosyl-L-homocysteine</text>
        <dbReference type="Rhea" id="RHEA:12705"/>
        <dbReference type="Rhea" id="RHEA-COMP:12143"/>
        <dbReference type="Rhea" id="RHEA-COMP:12144"/>
        <dbReference type="ChEBI" id="CHEBI:57856"/>
        <dbReference type="ChEBI" id="CHEBI:59789"/>
        <dbReference type="ChEBI" id="CHEBI:90596"/>
        <dbReference type="ChEBI" id="CHEBI:90598"/>
        <dbReference type="EC" id="2.1.1.77"/>
    </reaction>
</comment>
<evidence type="ECO:0000313" key="9">
    <source>
        <dbReference type="EMBL" id="TMQ67005.1"/>
    </source>
</evidence>
<comment type="subcellular location">
    <subcellularLocation>
        <location evidence="1 7">Cytoplasm</location>
    </subcellularLocation>
</comment>
<dbReference type="GO" id="GO:0005737">
    <property type="term" value="C:cytoplasm"/>
    <property type="evidence" value="ECO:0007669"/>
    <property type="project" value="UniProtKB-SubCell"/>
</dbReference>
<dbReference type="PANTHER" id="PTHR11579">
    <property type="entry name" value="PROTEIN-L-ISOASPARTATE O-METHYLTRANSFERASE"/>
    <property type="match status" value="1"/>
</dbReference>
<keyword evidence="6 7" id="KW-0949">S-adenosyl-L-methionine</keyword>
<comment type="function">
    <text evidence="7">Catalyzes the methyl esterification of L-isoaspartyl residues in peptides and proteins that result from spontaneous decomposition of normal L-aspartyl and L-asparaginyl residues. It plays a role in the repair and/or degradation of damaged proteins.</text>
</comment>
<protein>
    <recommendedName>
        <fullName evidence="7">Protein-L-isoaspartate O-methyltransferase</fullName>
        <ecNumber evidence="7">2.1.1.77</ecNumber>
    </recommendedName>
    <alternativeName>
        <fullName evidence="7">L-isoaspartyl protein carboxyl methyltransferase</fullName>
    </alternativeName>
    <alternativeName>
        <fullName evidence="7">Protein L-isoaspartyl methyltransferase</fullName>
    </alternativeName>
    <alternativeName>
        <fullName evidence="7">Protein-beta-aspartate methyltransferase</fullName>
        <shortName evidence="7">PIMT</shortName>
    </alternativeName>
</protein>
<evidence type="ECO:0000256" key="2">
    <source>
        <dbReference type="ARBA" id="ARBA00005369"/>
    </source>
</evidence>
<dbReference type="FunFam" id="3.40.50.150:FF:000010">
    <property type="entry name" value="Protein-L-isoaspartate O-methyltransferase"/>
    <property type="match status" value="1"/>
</dbReference>
<evidence type="ECO:0000313" key="10">
    <source>
        <dbReference type="Proteomes" id="UP000317366"/>
    </source>
</evidence>
<evidence type="ECO:0000256" key="6">
    <source>
        <dbReference type="ARBA" id="ARBA00022691"/>
    </source>
</evidence>
<evidence type="ECO:0000256" key="4">
    <source>
        <dbReference type="ARBA" id="ARBA00022603"/>
    </source>
</evidence>
<dbReference type="EMBL" id="VBOX01000003">
    <property type="protein sequence ID" value="TMQ67005.1"/>
    <property type="molecule type" value="Genomic_DNA"/>
</dbReference>
<dbReference type="SUPFAM" id="SSF53335">
    <property type="entry name" value="S-adenosyl-L-methionine-dependent methyltransferases"/>
    <property type="match status" value="1"/>
</dbReference>
<comment type="similarity">
    <text evidence="2 7">Belongs to the methyltransferase superfamily. L-isoaspartyl/D-aspartyl protein methyltransferase family.</text>
</comment>
<name>A0A538SQU2_UNCEI</name>
<accession>A0A538SQU2</accession>
<comment type="caution">
    <text evidence="8">The sequence shown here is derived from an EMBL/GenBank/DDBJ whole genome shotgun (WGS) entry which is preliminary data.</text>
</comment>
<dbReference type="PANTHER" id="PTHR11579:SF0">
    <property type="entry name" value="PROTEIN-L-ISOASPARTATE(D-ASPARTATE) O-METHYLTRANSFERASE"/>
    <property type="match status" value="1"/>
</dbReference>
<dbReference type="InterPro" id="IPR029063">
    <property type="entry name" value="SAM-dependent_MTases_sf"/>
</dbReference>
<keyword evidence="4 7" id="KW-0489">Methyltransferase</keyword>
<evidence type="ECO:0000256" key="7">
    <source>
        <dbReference type="HAMAP-Rule" id="MF_00090"/>
    </source>
</evidence>
<dbReference type="Gene3D" id="3.40.50.150">
    <property type="entry name" value="Vaccinia Virus protein VP39"/>
    <property type="match status" value="1"/>
</dbReference>
<reference evidence="10 11" key="1">
    <citation type="journal article" date="2019" name="Nat. Microbiol.">
        <title>Mediterranean grassland soil C-N compound turnover is dependent on rainfall and depth, and is mediated by genomically divergent microorganisms.</title>
        <authorList>
            <person name="Diamond S."/>
            <person name="Andeer P.F."/>
            <person name="Li Z."/>
            <person name="Crits-Christoph A."/>
            <person name="Burstein D."/>
            <person name="Anantharaman K."/>
            <person name="Lane K.R."/>
            <person name="Thomas B.C."/>
            <person name="Pan C."/>
            <person name="Northen T.R."/>
            <person name="Banfield J.F."/>
        </authorList>
    </citation>
    <scope>NUCLEOTIDE SEQUENCE [LARGE SCALE GENOMIC DNA]</scope>
    <source>
        <strain evidence="8">WS_4</strain>
        <strain evidence="9">WS_7</strain>
    </source>
</reference>
<evidence type="ECO:0000256" key="1">
    <source>
        <dbReference type="ARBA" id="ARBA00004496"/>
    </source>
</evidence>
<sequence>MVEEQLRTRGIHDPRVLRIMAAVPRHLFVDPTFANRAYSDHALPIGQEQTISQPFMVALMTQALGLEGDEKVLEIGTGSGYQTAILTELADRVFTIERIPEIGIPAQERLTAMGYTNVVFRIGDGSLGWREMAPFDRVIVTAGAPRVPSFLEEQLRIGGCCIVPVGDASNQSLVRVTRSEEGLKEQVLCSCTFVPLIGREGWSSGEPG</sequence>
<dbReference type="NCBIfam" id="TIGR00080">
    <property type="entry name" value="pimt"/>
    <property type="match status" value="1"/>
</dbReference>
<dbReference type="EMBL" id="VBOU01000082">
    <property type="protein sequence ID" value="TMQ53717.1"/>
    <property type="molecule type" value="Genomic_DNA"/>
</dbReference>
<dbReference type="Proteomes" id="UP000319829">
    <property type="component" value="Unassembled WGS sequence"/>
</dbReference>
<gene>
    <name evidence="7" type="primary">pcm</name>
    <name evidence="8" type="ORF">E6K74_08660</name>
    <name evidence="9" type="ORF">E6K77_00550</name>
</gene>
<keyword evidence="3 7" id="KW-0963">Cytoplasm</keyword>
<feature type="active site" evidence="7">
    <location>
        <position position="52"/>
    </location>
</feature>
<evidence type="ECO:0000313" key="8">
    <source>
        <dbReference type="EMBL" id="TMQ53717.1"/>
    </source>
</evidence>
<evidence type="ECO:0000313" key="11">
    <source>
        <dbReference type="Proteomes" id="UP000319829"/>
    </source>
</evidence>
<evidence type="ECO:0000256" key="5">
    <source>
        <dbReference type="ARBA" id="ARBA00022679"/>
    </source>
</evidence>
<dbReference type="NCBIfam" id="NF001453">
    <property type="entry name" value="PRK00312.1"/>
    <property type="match status" value="1"/>
</dbReference>
<organism evidence="8 11">
    <name type="scientific">Eiseniibacteriota bacterium</name>
    <dbReference type="NCBI Taxonomy" id="2212470"/>
    <lineage>
        <taxon>Bacteria</taxon>
        <taxon>Candidatus Eiseniibacteriota</taxon>
    </lineage>
</organism>
<dbReference type="GO" id="GO:0030091">
    <property type="term" value="P:protein repair"/>
    <property type="evidence" value="ECO:0007669"/>
    <property type="project" value="UniProtKB-UniRule"/>
</dbReference>
<dbReference type="AlphaFoldDB" id="A0A538SQU2"/>
<dbReference type="CDD" id="cd02440">
    <property type="entry name" value="AdoMet_MTases"/>
    <property type="match status" value="1"/>
</dbReference>
<dbReference type="EC" id="2.1.1.77" evidence="7"/>
<dbReference type="Pfam" id="PF01135">
    <property type="entry name" value="PCMT"/>
    <property type="match status" value="1"/>
</dbReference>
<dbReference type="HAMAP" id="MF_00090">
    <property type="entry name" value="PIMT"/>
    <property type="match status" value="1"/>
</dbReference>
<dbReference type="Proteomes" id="UP000317366">
    <property type="component" value="Unassembled WGS sequence"/>
</dbReference>
<dbReference type="InterPro" id="IPR000682">
    <property type="entry name" value="PCMT"/>
</dbReference>
<dbReference type="GO" id="GO:0032259">
    <property type="term" value="P:methylation"/>
    <property type="evidence" value="ECO:0007669"/>
    <property type="project" value="UniProtKB-KW"/>
</dbReference>
<evidence type="ECO:0000256" key="3">
    <source>
        <dbReference type="ARBA" id="ARBA00022490"/>
    </source>
</evidence>
<dbReference type="GO" id="GO:0004719">
    <property type="term" value="F:protein-L-isoaspartate (D-aspartate) O-methyltransferase activity"/>
    <property type="evidence" value="ECO:0007669"/>
    <property type="project" value="UniProtKB-UniRule"/>
</dbReference>
<proteinExistence type="inferred from homology"/>
<keyword evidence="5 7" id="KW-0808">Transferase</keyword>